<organism evidence="1 2">
    <name type="scientific">Ensete ventricosum</name>
    <name type="common">Abyssinian banana</name>
    <name type="synonym">Musa ensete</name>
    <dbReference type="NCBI Taxonomy" id="4639"/>
    <lineage>
        <taxon>Eukaryota</taxon>
        <taxon>Viridiplantae</taxon>
        <taxon>Streptophyta</taxon>
        <taxon>Embryophyta</taxon>
        <taxon>Tracheophyta</taxon>
        <taxon>Spermatophyta</taxon>
        <taxon>Magnoliopsida</taxon>
        <taxon>Liliopsida</taxon>
        <taxon>Zingiberales</taxon>
        <taxon>Musaceae</taxon>
        <taxon>Ensete</taxon>
    </lineage>
</organism>
<reference evidence="1 2" key="1">
    <citation type="journal article" date="2014" name="Agronomy (Basel)">
        <title>A Draft Genome Sequence for Ensete ventricosum, the Drought-Tolerant Tree Against Hunger.</title>
        <authorList>
            <person name="Harrison J."/>
            <person name="Moore K.A."/>
            <person name="Paszkiewicz K."/>
            <person name="Jones T."/>
            <person name="Grant M."/>
            <person name="Ambacheew D."/>
            <person name="Muzemil S."/>
            <person name="Studholme D.J."/>
        </authorList>
    </citation>
    <scope>NUCLEOTIDE SEQUENCE [LARGE SCALE GENOMIC DNA]</scope>
</reference>
<accession>A0A427A3K6</accession>
<comment type="caution">
    <text evidence="1">The sequence shown here is derived from an EMBL/GenBank/DDBJ whole genome shotgun (WGS) entry which is preliminary data.</text>
</comment>
<evidence type="ECO:0000313" key="1">
    <source>
        <dbReference type="EMBL" id="RRT70786.1"/>
    </source>
</evidence>
<gene>
    <name evidence="1" type="ORF">B296_00021393</name>
</gene>
<dbReference type="EMBL" id="AMZH03003904">
    <property type="protein sequence ID" value="RRT70786.1"/>
    <property type="molecule type" value="Genomic_DNA"/>
</dbReference>
<sequence length="56" mass="6409">MQCTEEAVRGVRCRDRKTYRRGTATHWGACWPSCWGRCSWRAAGLWSSVTGDRSES</sequence>
<evidence type="ECO:0000313" key="2">
    <source>
        <dbReference type="Proteomes" id="UP000287651"/>
    </source>
</evidence>
<proteinExistence type="predicted"/>
<name>A0A427A3K6_ENSVE</name>
<dbReference type="Proteomes" id="UP000287651">
    <property type="component" value="Unassembled WGS sequence"/>
</dbReference>
<protein>
    <submittedName>
        <fullName evidence="1">Uncharacterized protein</fullName>
    </submittedName>
</protein>
<dbReference type="AlphaFoldDB" id="A0A427A3K6"/>